<organism evidence="2 3">
    <name type="scientific">Dipteronia dyeriana</name>
    <dbReference type="NCBI Taxonomy" id="168575"/>
    <lineage>
        <taxon>Eukaryota</taxon>
        <taxon>Viridiplantae</taxon>
        <taxon>Streptophyta</taxon>
        <taxon>Embryophyta</taxon>
        <taxon>Tracheophyta</taxon>
        <taxon>Spermatophyta</taxon>
        <taxon>Magnoliopsida</taxon>
        <taxon>eudicotyledons</taxon>
        <taxon>Gunneridae</taxon>
        <taxon>Pentapetalae</taxon>
        <taxon>rosids</taxon>
        <taxon>malvids</taxon>
        <taxon>Sapindales</taxon>
        <taxon>Sapindaceae</taxon>
        <taxon>Hippocastanoideae</taxon>
        <taxon>Acereae</taxon>
        <taxon>Dipteronia</taxon>
    </lineage>
</organism>
<feature type="region of interest" description="Disordered" evidence="1">
    <location>
        <begin position="216"/>
        <end position="302"/>
    </location>
</feature>
<comment type="caution">
    <text evidence="2">The sequence shown here is derived from an EMBL/GenBank/DDBJ whole genome shotgun (WGS) entry which is preliminary data.</text>
</comment>
<feature type="region of interest" description="Disordered" evidence="1">
    <location>
        <begin position="170"/>
        <end position="201"/>
    </location>
</feature>
<proteinExistence type="predicted"/>
<dbReference type="AlphaFoldDB" id="A0AAD9XPE4"/>
<evidence type="ECO:0000313" key="3">
    <source>
        <dbReference type="Proteomes" id="UP001280121"/>
    </source>
</evidence>
<sequence length="319" mass="34953">MGPLRPESNPNISVMEPTTKTSTDHQLRTPNLSSSSSSSSSLRTDEIRTTPNKHSKGSHDDLASNSGDEEFPVSSMPRLEQSSGESPTQSPPTQVMERTDDFADVDPNRIPAHVFDRSKSSAPVEWSTCSNESLFSIHMGNMSFTRDHVNWIGKSGELVYIGEYQSPSMPPIDFSSNQPPSSQSAEFAKKSGNLNQRLGATEAAAAETMREVIRENAASEQNNRSSPRKIEIRPSSPRRHSDESIKSFAFPILTGDVDKSESVSLGKEKRKKQAASQPQTPKTTPQSEPQTPKSQTAKEGQNGGQIRWFACFSCCPFCS</sequence>
<feature type="compositionally biased region" description="Polar residues" evidence="1">
    <location>
        <begin position="80"/>
        <end position="93"/>
    </location>
</feature>
<reference evidence="2" key="1">
    <citation type="journal article" date="2023" name="Plant J.">
        <title>Genome sequences and population genomics provide insights into the demographic history, inbreeding, and mutation load of two 'living fossil' tree species of Dipteronia.</title>
        <authorList>
            <person name="Feng Y."/>
            <person name="Comes H.P."/>
            <person name="Chen J."/>
            <person name="Zhu S."/>
            <person name="Lu R."/>
            <person name="Zhang X."/>
            <person name="Li P."/>
            <person name="Qiu J."/>
            <person name="Olsen K.M."/>
            <person name="Qiu Y."/>
        </authorList>
    </citation>
    <scope>NUCLEOTIDE SEQUENCE</scope>
    <source>
        <strain evidence="2">KIB01</strain>
    </source>
</reference>
<dbReference type="PANTHER" id="PTHR33673">
    <property type="entry name" value="SUPPRESSOR SRP40-LIKE PROTEIN"/>
    <property type="match status" value="1"/>
</dbReference>
<gene>
    <name evidence="2" type="ORF">Ddye_001950</name>
</gene>
<name>A0AAD9XPE4_9ROSI</name>
<dbReference type="EMBL" id="JANJYI010000001">
    <property type="protein sequence ID" value="KAK2663376.1"/>
    <property type="molecule type" value="Genomic_DNA"/>
</dbReference>
<dbReference type="PANTHER" id="PTHR33673:SF38">
    <property type="entry name" value="CHROMODOMAIN-HELICASE-DNA-BINDING PROTEIN 7-LIKE"/>
    <property type="match status" value="1"/>
</dbReference>
<accession>A0AAD9XPE4</accession>
<protein>
    <submittedName>
        <fullName evidence="2">Uncharacterized protein</fullName>
    </submittedName>
</protein>
<evidence type="ECO:0000313" key="2">
    <source>
        <dbReference type="EMBL" id="KAK2663376.1"/>
    </source>
</evidence>
<feature type="region of interest" description="Disordered" evidence="1">
    <location>
        <begin position="1"/>
        <end position="108"/>
    </location>
</feature>
<keyword evidence="3" id="KW-1185">Reference proteome</keyword>
<evidence type="ECO:0000256" key="1">
    <source>
        <dbReference type="SAM" id="MobiDB-lite"/>
    </source>
</evidence>
<feature type="compositionally biased region" description="Polar residues" evidence="1">
    <location>
        <begin position="8"/>
        <end position="21"/>
    </location>
</feature>
<feature type="compositionally biased region" description="Polar residues" evidence="1">
    <location>
        <begin position="274"/>
        <end position="299"/>
    </location>
</feature>
<dbReference type="Proteomes" id="UP001280121">
    <property type="component" value="Unassembled WGS sequence"/>
</dbReference>
<feature type="compositionally biased region" description="Polar residues" evidence="1">
    <location>
        <begin position="174"/>
        <end position="185"/>
    </location>
</feature>